<keyword evidence="6 8" id="KW-0472">Membrane</keyword>
<keyword evidence="4 8" id="KW-0812">Transmembrane</keyword>
<feature type="transmembrane region" description="Helical" evidence="8">
    <location>
        <begin position="208"/>
        <end position="230"/>
    </location>
</feature>
<feature type="transmembrane region" description="Helical" evidence="8">
    <location>
        <begin position="239"/>
        <end position="260"/>
    </location>
</feature>
<dbReference type="HOGENOM" id="CLU_618866_0_0_1"/>
<feature type="transmembrane region" description="Helical" evidence="8">
    <location>
        <begin position="272"/>
        <end position="291"/>
    </location>
</feature>
<dbReference type="EnsemblProtists" id="EOD35663">
    <property type="protein sequence ID" value="EOD35663"/>
    <property type="gene ID" value="EMIHUDRAFT_227451"/>
</dbReference>
<evidence type="ECO:0000256" key="6">
    <source>
        <dbReference type="ARBA" id="ARBA00023136"/>
    </source>
</evidence>
<dbReference type="eggNOG" id="KOG1583">
    <property type="taxonomic scope" value="Eukaryota"/>
</dbReference>
<dbReference type="RefSeq" id="XP_005788092.1">
    <property type="nucleotide sequence ID" value="XM_005788035.1"/>
</dbReference>
<sequence>MLRHSHSVGLVPQARRKPPPPTLLHATSVIGSESRGELGSLHGEAWERWRRAAALAVDLLDGRHELVPSPAFLRATQRLSSPLPSGGRLRRAFAMEKEPQSAVADEAEVAAEEAATSSWLSGSLLLSGALVLCACLCQWPYDALNSVDRGCGGLISTSEATFGLLLAAPTALRQPEWTVPVQTHLLLALITVCYPLLLNQALASPLPVVVITTLKNGSLVANAVVGTLLLGRRYSAPQLLSIGLTSVGLVLTAMSGTAGASAPTRSDVAGGLWTGVALLPVALLLRAVTGCMQERAFARLPGGTRASAEEMIFFRNILGLPILLLRGGGRALEHASSWSGPHVGGVQWPGMWVLLAANLVFDYCCKLICTRLIERSGALHTTLVLTLQKFLAFVASVLLLSPDTSLRSSPTLWAGAAAVLVGSTCFSMTPSTRPATAGREKGD</sequence>
<keyword evidence="3" id="KW-0762">Sugar transport</keyword>
<organism evidence="9 10">
    <name type="scientific">Emiliania huxleyi (strain CCMP1516)</name>
    <dbReference type="NCBI Taxonomy" id="280463"/>
    <lineage>
        <taxon>Eukaryota</taxon>
        <taxon>Haptista</taxon>
        <taxon>Haptophyta</taxon>
        <taxon>Prymnesiophyceae</taxon>
        <taxon>Isochrysidales</taxon>
        <taxon>Noelaerhabdaceae</taxon>
        <taxon>Emiliania</taxon>
    </lineage>
</organism>
<evidence type="ECO:0000313" key="9">
    <source>
        <dbReference type="EnsemblProtists" id="EOD35663"/>
    </source>
</evidence>
<evidence type="ECO:0000256" key="7">
    <source>
        <dbReference type="SAM" id="MobiDB-lite"/>
    </source>
</evidence>
<dbReference type="GeneID" id="17280934"/>
<dbReference type="OMA" id="CGCACQA"/>
<evidence type="ECO:0000256" key="1">
    <source>
        <dbReference type="ARBA" id="ARBA00004127"/>
    </source>
</evidence>
<dbReference type="InterPro" id="IPR037185">
    <property type="entry name" value="EmrE-like"/>
</dbReference>
<reference evidence="10" key="1">
    <citation type="journal article" date="2013" name="Nature">
        <title>Pan genome of the phytoplankton Emiliania underpins its global distribution.</title>
        <authorList>
            <person name="Read B.A."/>
            <person name="Kegel J."/>
            <person name="Klute M.J."/>
            <person name="Kuo A."/>
            <person name="Lefebvre S.C."/>
            <person name="Maumus F."/>
            <person name="Mayer C."/>
            <person name="Miller J."/>
            <person name="Monier A."/>
            <person name="Salamov A."/>
            <person name="Young J."/>
            <person name="Aguilar M."/>
            <person name="Claverie J.M."/>
            <person name="Frickenhaus S."/>
            <person name="Gonzalez K."/>
            <person name="Herman E.K."/>
            <person name="Lin Y.C."/>
            <person name="Napier J."/>
            <person name="Ogata H."/>
            <person name="Sarno A.F."/>
            <person name="Shmutz J."/>
            <person name="Schroeder D."/>
            <person name="de Vargas C."/>
            <person name="Verret F."/>
            <person name="von Dassow P."/>
            <person name="Valentin K."/>
            <person name="Van de Peer Y."/>
            <person name="Wheeler G."/>
            <person name="Dacks J.B."/>
            <person name="Delwiche C.F."/>
            <person name="Dyhrman S.T."/>
            <person name="Glockner G."/>
            <person name="John U."/>
            <person name="Richards T."/>
            <person name="Worden A.Z."/>
            <person name="Zhang X."/>
            <person name="Grigoriev I.V."/>
            <person name="Allen A.E."/>
            <person name="Bidle K."/>
            <person name="Borodovsky M."/>
            <person name="Bowler C."/>
            <person name="Brownlee C."/>
            <person name="Cock J.M."/>
            <person name="Elias M."/>
            <person name="Gladyshev V.N."/>
            <person name="Groth M."/>
            <person name="Guda C."/>
            <person name="Hadaegh A."/>
            <person name="Iglesias-Rodriguez M.D."/>
            <person name="Jenkins J."/>
            <person name="Jones B.M."/>
            <person name="Lawson T."/>
            <person name="Leese F."/>
            <person name="Lindquist E."/>
            <person name="Lobanov A."/>
            <person name="Lomsadze A."/>
            <person name="Malik S.B."/>
            <person name="Marsh M.E."/>
            <person name="Mackinder L."/>
            <person name="Mock T."/>
            <person name="Mueller-Roeber B."/>
            <person name="Pagarete A."/>
            <person name="Parker M."/>
            <person name="Probert I."/>
            <person name="Quesneville H."/>
            <person name="Raines C."/>
            <person name="Rensing S.A."/>
            <person name="Riano-Pachon D.M."/>
            <person name="Richier S."/>
            <person name="Rokitta S."/>
            <person name="Shiraiwa Y."/>
            <person name="Soanes D.M."/>
            <person name="van der Giezen M."/>
            <person name="Wahlund T.M."/>
            <person name="Williams B."/>
            <person name="Wilson W."/>
            <person name="Wolfe G."/>
            <person name="Wurch L.L."/>
        </authorList>
    </citation>
    <scope>NUCLEOTIDE SEQUENCE</scope>
</reference>
<dbReference type="PaxDb" id="2903-EOD35663"/>
<name>A0A0D3KIS8_EMIH1</name>
<dbReference type="PANTHER" id="PTHR10778:SF4">
    <property type="entry name" value="NUCLEOTIDE SUGAR TRANSPORTER SLC35B4"/>
    <property type="match status" value="1"/>
</dbReference>
<evidence type="ECO:0008006" key="11">
    <source>
        <dbReference type="Google" id="ProtNLM"/>
    </source>
</evidence>
<keyword evidence="5 8" id="KW-1133">Transmembrane helix</keyword>
<comment type="subcellular location">
    <subcellularLocation>
        <location evidence="1">Endomembrane system</location>
        <topology evidence="1">Multi-pass membrane protein</topology>
    </subcellularLocation>
</comment>
<dbReference type="AlphaFoldDB" id="A0A0D3KIS8"/>
<dbReference type="InterPro" id="IPR013657">
    <property type="entry name" value="SCL35B1-4/HUT1"/>
</dbReference>
<evidence type="ECO:0000256" key="8">
    <source>
        <dbReference type="SAM" id="Phobius"/>
    </source>
</evidence>
<dbReference type="PANTHER" id="PTHR10778">
    <property type="entry name" value="SOLUTE CARRIER FAMILY 35 MEMBER B"/>
    <property type="match status" value="1"/>
</dbReference>
<keyword evidence="10" id="KW-1185">Reference proteome</keyword>
<reference evidence="9" key="2">
    <citation type="submission" date="2024-10" db="UniProtKB">
        <authorList>
            <consortium name="EnsemblProtists"/>
        </authorList>
    </citation>
    <scope>IDENTIFICATION</scope>
</reference>
<dbReference type="STRING" id="2903.R1DJH7"/>
<dbReference type="Pfam" id="PF08449">
    <property type="entry name" value="UAA"/>
    <property type="match status" value="1"/>
</dbReference>
<dbReference type="GO" id="GO:0005462">
    <property type="term" value="F:UDP-N-acetylglucosamine transmembrane transporter activity"/>
    <property type="evidence" value="ECO:0007669"/>
    <property type="project" value="TreeGrafter"/>
</dbReference>
<accession>A0A0D3KIS8</accession>
<evidence type="ECO:0000256" key="2">
    <source>
        <dbReference type="ARBA" id="ARBA00022448"/>
    </source>
</evidence>
<feature type="transmembrane region" description="Helical" evidence="8">
    <location>
        <begin position="412"/>
        <end position="429"/>
    </location>
</feature>
<feature type="transmembrane region" description="Helical" evidence="8">
    <location>
        <begin position="312"/>
        <end position="329"/>
    </location>
</feature>
<feature type="region of interest" description="Disordered" evidence="7">
    <location>
        <begin position="1"/>
        <end position="22"/>
    </location>
</feature>
<dbReference type="GO" id="GO:0000139">
    <property type="term" value="C:Golgi membrane"/>
    <property type="evidence" value="ECO:0007669"/>
    <property type="project" value="TreeGrafter"/>
</dbReference>
<evidence type="ECO:0000256" key="5">
    <source>
        <dbReference type="ARBA" id="ARBA00022989"/>
    </source>
</evidence>
<dbReference type="GO" id="GO:0005789">
    <property type="term" value="C:endoplasmic reticulum membrane"/>
    <property type="evidence" value="ECO:0007669"/>
    <property type="project" value="TreeGrafter"/>
</dbReference>
<proteinExistence type="predicted"/>
<dbReference type="KEGG" id="ehx:EMIHUDRAFT_227451"/>
<dbReference type="GO" id="GO:0005464">
    <property type="term" value="F:UDP-xylose transmembrane transporter activity"/>
    <property type="evidence" value="ECO:0007669"/>
    <property type="project" value="TreeGrafter"/>
</dbReference>
<evidence type="ECO:0000256" key="3">
    <source>
        <dbReference type="ARBA" id="ARBA00022597"/>
    </source>
</evidence>
<protein>
    <recommendedName>
        <fullName evidence="11">Sugar phosphate transporter domain-containing protein</fullName>
    </recommendedName>
</protein>
<dbReference type="SUPFAM" id="SSF103481">
    <property type="entry name" value="Multidrug resistance efflux transporter EmrE"/>
    <property type="match status" value="1"/>
</dbReference>
<evidence type="ECO:0000256" key="4">
    <source>
        <dbReference type="ARBA" id="ARBA00022692"/>
    </source>
</evidence>
<keyword evidence="2" id="KW-0813">Transport</keyword>
<evidence type="ECO:0000313" key="10">
    <source>
        <dbReference type="Proteomes" id="UP000013827"/>
    </source>
</evidence>
<dbReference type="Proteomes" id="UP000013827">
    <property type="component" value="Unassembled WGS sequence"/>
</dbReference>
<feature type="transmembrane region" description="Helical" evidence="8">
    <location>
        <begin position="381"/>
        <end position="400"/>
    </location>
</feature>
<feature type="transmembrane region" description="Helical" evidence="8">
    <location>
        <begin position="349"/>
        <end position="369"/>
    </location>
</feature>